<sequence>MNISAQSLMLAISSMVLDRCRLLEQIQKVDADVDYDEHLSDQVFEIDKALNELSGFYSDSLKRGPMFPPYEQLVEAAESYWEEMRKAGGI</sequence>
<name>A0ABS2KL99_9GAMM</name>
<keyword evidence="2" id="KW-1185">Reference proteome</keyword>
<comment type="caution">
    <text evidence="1">The sequence shown here is derived from an EMBL/GenBank/DDBJ whole genome shotgun (WGS) entry which is preliminary data.</text>
</comment>
<dbReference type="RefSeq" id="WP_204633411.1">
    <property type="nucleotide sequence ID" value="NZ_BSOC01000001.1"/>
</dbReference>
<dbReference type="Gene3D" id="1.10.287.2500">
    <property type="match status" value="1"/>
</dbReference>
<dbReference type="EMBL" id="JADIKF010000040">
    <property type="protein sequence ID" value="MBM7131864.1"/>
    <property type="molecule type" value="Genomic_DNA"/>
</dbReference>
<evidence type="ECO:0000313" key="2">
    <source>
        <dbReference type="Proteomes" id="UP001430193"/>
    </source>
</evidence>
<protein>
    <submittedName>
        <fullName evidence="1">Uncharacterized protein</fullName>
    </submittedName>
</protein>
<organism evidence="1 2">
    <name type="scientific">Dyella mobilis</name>
    <dbReference type="NCBI Taxonomy" id="1849582"/>
    <lineage>
        <taxon>Bacteria</taxon>
        <taxon>Pseudomonadati</taxon>
        <taxon>Pseudomonadota</taxon>
        <taxon>Gammaproteobacteria</taxon>
        <taxon>Lysobacterales</taxon>
        <taxon>Rhodanobacteraceae</taxon>
        <taxon>Dyella</taxon>
    </lineage>
</organism>
<reference evidence="1" key="1">
    <citation type="submission" date="2020-10" db="EMBL/GenBank/DDBJ databases">
        <title>Phylogeny of dyella-like bacteria.</title>
        <authorList>
            <person name="Fu J."/>
        </authorList>
    </citation>
    <scope>NUCLEOTIDE SEQUENCE</scope>
    <source>
        <strain evidence="1">DHON07</strain>
    </source>
</reference>
<accession>A0ABS2KL99</accession>
<dbReference type="InterPro" id="IPR053756">
    <property type="entry name" value="Toxin_immunity_effector"/>
</dbReference>
<gene>
    <name evidence="1" type="ORF">ISS99_20250</name>
</gene>
<proteinExistence type="predicted"/>
<dbReference type="Proteomes" id="UP001430193">
    <property type="component" value="Unassembled WGS sequence"/>
</dbReference>
<evidence type="ECO:0000313" key="1">
    <source>
        <dbReference type="EMBL" id="MBM7131864.1"/>
    </source>
</evidence>